<proteinExistence type="predicted"/>
<dbReference type="Proteomes" id="UP001497522">
    <property type="component" value="Chromosome 16"/>
</dbReference>
<reference evidence="2" key="1">
    <citation type="submission" date="2024-03" db="EMBL/GenBank/DDBJ databases">
        <authorList>
            <consortium name="ELIXIR-Norway"/>
            <consortium name="Elixir Norway"/>
        </authorList>
    </citation>
    <scope>NUCLEOTIDE SEQUENCE</scope>
</reference>
<evidence type="ECO:0008006" key="4">
    <source>
        <dbReference type="Google" id="ProtNLM"/>
    </source>
</evidence>
<keyword evidence="1" id="KW-1133">Transmembrane helix</keyword>
<keyword evidence="1" id="KW-0812">Transmembrane</keyword>
<keyword evidence="1" id="KW-0472">Membrane</keyword>
<accession>A0ABP1AU40</accession>
<name>A0ABP1AU40_9BRYO</name>
<organism evidence="2 3">
    <name type="scientific">Sphagnum jensenii</name>
    <dbReference type="NCBI Taxonomy" id="128206"/>
    <lineage>
        <taxon>Eukaryota</taxon>
        <taxon>Viridiplantae</taxon>
        <taxon>Streptophyta</taxon>
        <taxon>Embryophyta</taxon>
        <taxon>Bryophyta</taxon>
        <taxon>Sphagnophytina</taxon>
        <taxon>Sphagnopsida</taxon>
        <taxon>Sphagnales</taxon>
        <taxon>Sphagnaceae</taxon>
        <taxon>Sphagnum</taxon>
    </lineage>
</organism>
<dbReference type="EMBL" id="OZ023717">
    <property type="protein sequence ID" value="CAK9866092.1"/>
    <property type="molecule type" value="Genomic_DNA"/>
</dbReference>
<keyword evidence="3" id="KW-1185">Reference proteome</keyword>
<evidence type="ECO:0000313" key="2">
    <source>
        <dbReference type="EMBL" id="CAK9866092.1"/>
    </source>
</evidence>
<evidence type="ECO:0000256" key="1">
    <source>
        <dbReference type="SAM" id="Phobius"/>
    </source>
</evidence>
<feature type="transmembrane region" description="Helical" evidence="1">
    <location>
        <begin position="12"/>
        <end position="36"/>
    </location>
</feature>
<gene>
    <name evidence="2" type="ORF">CSSPJE1EN2_LOCUS9087</name>
</gene>
<sequence length="86" mass="9865">MQRVVCVCHVDLLLLQLVASIGVYLLARVLAFWLAVRRRSTCFPVWWMLLFDSSFDDNGSRRQKLLHHPLRVSEARMKLAAAAAAR</sequence>
<protein>
    <recommendedName>
        <fullName evidence="4">Secreted protein</fullName>
    </recommendedName>
</protein>
<evidence type="ECO:0000313" key="3">
    <source>
        <dbReference type="Proteomes" id="UP001497522"/>
    </source>
</evidence>